<name>A0ABZ2L6A3_9BACT</name>
<dbReference type="Proteomes" id="UP001374803">
    <property type="component" value="Chromosome"/>
</dbReference>
<evidence type="ECO:0000259" key="1">
    <source>
        <dbReference type="Pfam" id="PF16363"/>
    </source>
</evidence>
<sequence>MELQRGTVEHMAMLDPSQTNVPTGEELERTYRGRRVLVTGHTGFKGSWLTSWLRELGAQVTGFALAPGTEPSMFDVLALEERCHRHVIGDVRDADAVRACVRDAEPEIVFHLAAQALVRESYERPLETLATNVMGTAHLLEALRQEKSNAAVVVVTSDKCYENQEWDYGYREDEPMGGHDVYSMSKGAAELVVSSWRRSFFEPAIAAGTEGVWLASARAGNVIGGGDFAKDRIVPDVLRALSAKQPVFVRNPRSVRPWQHVLEPLGGYLLLGARLCTGSAEERSRICQAWNFGPETGDTRTVAALVESFIHSFGEGEWKDGHRPGELHEAKLLRLSIEKAHARLGWRPRWAFPQTVQATASWYAAWHRGAGRDELRNLTAEQIRQYVLG</sequence>
<dbReference type="NCBIfam" id="TIGR02622">
    <property type="entry name" value="CDP_4_6_dhtase"/>
    <property type="match status" value="1"/>
</dbReference>
<dbReference type="CDD" id="cd05252">
    <property type="entry name" value="CDP_GD_SDR_e"/>
    <property type="match status" value="1"/>
</dbReference>
<accession>A0ABZ2L6A3</accession>
<dbReference type="PANTHER" id="PTHR43000">
    <property type="entry name" value="DTDP-D-GLUCOSE 4,6-DEHYDRATASE-RELATED"/>
    <property type="match status" value="1"/>
</dbReference>
<dbReference type="Gene3D" id="3.90.25.10">
    <property type="entry name" value="UDP-galactose 4-epimerase, domain 1"/>
    <property type="match status" value="1"/>
</dbReference>
<dbReference type="SUPFAM" id="SSF51735">
    <property type="entry name" value="NAD(P)-binding Rossmann-fold domains"/>
    <property type="match status" value="1"/>
</dbReference>
<proteinExistence type="predicted"/>
<keyword evidence="3" id="KW-1185">Reference proteome</keyword>
<keyword evidence="2" id="KW-0456">Lyase</keyword>
<dbReference type="EC" id="4.2.1.45" evidence="2"/>
<reference evidence="2" key="1">
    <citation type="submission" date="2021-12" db="EMBL/GenBank/DDBJ databases">
        <title>Discovery of the Pendulisporaceae a myxobacterial family with distinct sporulation behavior and unique specialized metabolism.</title>
        <authorList>
            <person name="Garcia R."/>
            <person name="Popoff A."/>
            <person name="Bader C.D."/>
            <person name="Loehr J."/>
            <person name="Walesch S."/>
            <person name="Walt C."/>
            <person name="Boldt J."/>
            <person name="Bunk B."/>
            <person name="Haeckl F.J.F.P.J."/>
            <person name="Gunesch A.P."/>
            <person name="Birkelbach J."/>
            <person name="Nuebel U."/>
            <person name="Pietschmann T."/>
            <person name="Bach T."/>
            <person name="Mueller R."/>
        </authorList>
    </citation>
    <scope>NUCLEOTIDE SEQUENCE</scope>
    <source>
        <strain evidence="2">MSr11367</strain>
    </source>
</reference>
<organism evidence="2 3">
    <name type="scientific">Pendulispora rubella</name>
    <dbReference type="NCBI Taxonomy" id="2741070"/>
    <lineage>
        <taxon>Bacteria</taxon>
        <taxon>Pseudomonadati</taxon>
        <taxon>Myxococcota</taxon>
        <taxon>Myxococcia</taxon>
        <taxon>Myxococcales</taxon>
        <taxon>Sorangiineae</taxon>
        <taxon>Pendulisporaceae</taxon>
        <taxon>Pendulispora</taxon>
    </lineage>
</organism>
<feature type="domain" description="NAD(P)-binding" evidence="1">
    <location>
        <begin position="37"/>
        <end position="358"/>
    </location>
</feature>
<dbReference type="Gene3D" id="3.40.50.720">
    <property type="entry name" value="NAD(P)-binding Rossmann-like Domain"/>
    <property type="match status" value="1"/>
</dbReference>
<dbReference type="InterPro" id="IPR013445">
    <property type="entry name" value="CDP_4_6_deHydtase"/>
</dbReference>
<dbReference type="RefSeq" id="WP_394833818.1">
    <property type="nucleotide sequence ID" value="NZ_CP089929.1"/>
</dbReference>
<dbReference type="EMBL" id="CP089983">
    <property type="protein sequence ID" value="WXB04182.1"/>
    <property type="molecule type" value="Genomic_DNA"/>
</dbReference>
<dbReference type="Pfam" id="PF16363">
    <property type="entry name" value="GDP_Man_Dehyd"/>
    <property type="match status" value="1"/>
</dbReference>
<dbReference type="InterPro" id="IPR036291">
    <property type="entry name" value="NAD(P)-bd_dom_sf"/>
</dbReference>
<evidence type="ECO:0000313" key="3">
    <source>
        <dbReference type="Proteomes" id="UP001374803"/>
    </source>
</evidence>
<evidence type="ECO:0000313" key="2">
    <source>
        <dbReference type="EMBL" id="WXB04182.1"/>
    </source>
</evidence>
<protein>
    <submittedName>
        <fullName evidence="2">CDP-glucose 4,6-dehydratase</fullName>
        <ecNumber evidence="2">4.2.1.45</ecNumber>
    </submittedName>
</protein>
<dbReference type="InterPro" id="IPR016040">
    <property type="entry name" value="NAD(P)-bd_dom"/>
</dbReference>
<gene>
    <name evidence="2" type="primary">rfbG</name>
    <name evidence="2" type="ORF">LVJ94_45660</name>
</gene>
<dbReference type="GO" id="GO:0047733">
    <property type="term" value="F:CDP-glucose 4,6-dehydratase activity"/>
    <property type="evidence" value="ECO:0007669"/>
    <property type="project" value="UniProtKB-EC"/>
</dbReference>